<keyword evidence="2" id="KW-1185">Reference proteome</keyword>
<dbReference type="Proteomes" id="UP001231362">
    <property type="component" value="Unassembled WGS sequence"/>
</dbReference>
<proteinExistence type="predicted"/>
<evidence type="ECO:0000313" key="1">
    <source>
        <dbReference type="EMBL" id="MDQ0154523.1"/>
    </source>
</evidence>
<evidence type="ECO:0000313" key="2">
    <source>
        <dbReference type="Proteomes" id="UP001231362"/>
    </source>
</evidence>
<organism evidence="1 2">
    <name type="scientific">Anoxybacillus andreesenii</name>
    <dbReference type="NCBI Taxonomy" id="1325932"/>
    <lineage>
        <taxon>Bacteria</taxon>
        <taxon>Bacillati</taxon>
        <taxon>Bacillota</taxon>
        <taxon>Bacilli</taxon>
        <taxon>Bacillales</taxon>
        <taxon>Anoxybacillaceae</taxon>
        <taxon>Anoxybacillus</taxon>
    </lineage>
</organism>
<evidence type="ECO:0008006" key="3">
    <source>
        <dbReference type="Google" id="ProtNLM"/>
    </source>
</evidence>
<gene>
    <name evidence="1" type="ORF">J2S07_000827</name>
</gene>
<accession>A0ABT9V0P3</accession>
<dbReference type="EMBL" id="JAUSTU010000003">
    <property type="protein sequence ID" value="MDQ0154523.1"/>
    <property type="molecule type" value="Genomic_DNA"/>
</dbReference>
<sequence>MRKEFIILVAAFFIMSLTAFSAVYALEEEKKPVLITEKTADITGDGEEESIYLKGIEYQEDSLHFKTIFLEVREKNGRTHNMEFDGGFEPAICLKDFNDDGVKDVLVTINTGGSGGILNHHLYSLKDSKVTDLMTPEPLVISGQFLDKYKAKITIENNHKSHKFDLKERAKDYELNGLYHNGKLNEPTELIMGGFDRLKPIKIKGKKWGLRGNQTISGAAHADVIGRVESTWILKNGVWVLLSTKVFEANMKQQK</sequence>
<comment type="caution">
    <text evidence="1">The sequence shown here is derived from an EMBL/GenBank/DDBJ whole genome shotgun (WGS) entry which is preliminary data.</text>
</comment>
<dbReference type="RefSeq" id="WP_307149131.1">
    <property type="nucleotide sequence ID" value="NZ_JAUSTU010000003.1"/>
</dbReference>
<name>A0ABT9V0P3_9BACL</name>
<protein>
    <recommendedName>
        <fullName evidence="3">VCBS repeat-containing protein</fullName>
    </recommendedName>
</protein>
<reference evidence="1 2" key="1">
    <citation type="submission" date="2023-07" db="EMBL/GenBank/DDBJ databases">
        <title>Genomic Encyclopedia of Type Strains, Phase IV (KMG-IV): sequencing the most valuable type-strain genomes for metagenomic binning, comparative biology and taxonomic classification.</title>
        <authorList>
            <person name="Goeker M."/>
        </authorList>
    </citation>
    <scope>NUCLEOTIDE SEQUENCE [LARGE SCALE GENOMIC DNA]</scope>
    <source>
        <strain evidence="1 2">DSM 23948</strain>
    </source>
</reference>